<accession>A0A1S2YLI6</accession>
<reference evidence="4" key="2">
    <citation type="submission" date="2025-08" db="UniProtKB">
        <authorList>
            <consortium name="RefSeq"/>
        </authorList>
    </citation>
    <scope>IDENTIFICATION</scope>
    <source>
        <tissue evidence="4">Etiolated seedlings</tissue>
    </source>
</reference>
<feature type="compositionally biased region" description="Low complexity" evidence="1">
    <location>
        <begin position="297"/>
        <end position="330"/>
    </location>
</feature>
<protein>
    <submittedName>
        <fullName evidence="4">Trithorax group protein osa</fullName>
    </submittedName>
</protein>
<feature type="compositionally biased region" description="Basic and acidic residues" evidence="1">
    <location>
        <begin position="187"/>
        <end position="204"/>
    </location>
</feature>
<dbReference type="STRING" id="3827.A0A1S2YLI6"/>
<dbReference type="Pfam" id="PF07223">
    <property type="entry name" value="DUF1421"/>
    <property type="match status" value="1"/>
</dbReference>
<dbReference type="eggNOG" id="ENOG502QPU7">
    <property type="taxonomic scope" value="Eukaryota"/>
</dbReference>
<evidence type="ECO:0000259" key="2">
    <source>
        <dbReference type="Pfam" id="PF07223"/>
    </source>
</evidence>
<dbReference type="PANTHER" id="PTHR31805:SF16">
    <property type="entry name" value="FORMIN-LIKE PROTEIN (DUF1421)"/>
    <property type="match status" value="1"/>
</dbReference>
<dbReference type="Proteomes" id="UP000087171">
    <property type="component" value="Chromosome Ca6"/>
</dbReference>
<feature type="region of interest" description="Disordered" evidence="1">
    <location>
        <begin position="219"/>
        <end position="246"/>
    </location>
</feature>
<feature type="compositionally biased region" description="Polar residues" evidence="1">
    <location>
        <begin position="176"/>
        <end position="186"/>
    </location>
</feature>
<dbReference type="GeneID" id="101505364"/>
<feature type="region of interest" description="Disordered" evidence="1">
    <location>
        <begin position="32"/>
        <end position="53"/>
    </location>
</feature>
<dbReference type="KEGG" id="cam:101505364"/>
<evidence type="ECO:0000313" key="3">
    <source>
        <dbReference type="Proteomes" id="UP000087171"/>
    </source>
</evidence>
<organism evidence="3 4">
    <name type="scientific">Cicer arietinum</name>
    <name type="common">Chickpea</name>
    <name type="synonym">Garbanzo</name>
    <dbReference type="NCBI Taxonomy" id="3827"/>
    <lineage>
        <taxon>Eukaryota</taxon>
        <taxon>Viridiplantae</taxon>
        <taxon>Streptophyta</taxon>
        <taxon>Embryophyta</taxon>
        <taxon>Tracheophyta</taxon>
        <taxon>Spermatophyta</taxon>
        <taxon>Magnoliopsida</taxon>
        <taxon>eudicotyledons</taxon>
        <taxon>Gunneridae</taxon>
        <taxon>Pentapetalae</taxon>
        <taxon>rosids</taxon>
        <taxon>fabids</taxon>
        <taxon>Fabales</taxon>
        <taxon>Fabaceae</taxon>
        <taxon>Papilionoideae</taxon>
        <taxon>50 kb inversion clade</taxon>
        <taxon>NPAAA clade</taxon>
        <taxon>Hologalegina</taxon>
        <taxon>IRL clade</taxon>
        <taxon>Cicereae</taxon>
        <taxon>Cicer</taxon>
    </lineage>
</organism>
<reference evidence="3" key="1">
    <citation type="journal article" date="2013" name="Nat. Biotechnol.">
        <title>Draft genome sequence of chickpea (Cicer arietinum) provides a resource for trait improvement.</title>
        <authorList>
            <person name="Varshney R.K."/>
            <person name="Song C."/>
            <person name="Saxena R.K."/>
            <person name="Azam S."/>
            <person name="Yu S."/>
            <person name="Sharpe A.G."/>
            <person name="Cannon S."/>
            <person name="Baek J."/>
            <person name="Rosen B.D."/>
            <person name="Tar'an B."/>
            <person name="Millan T."/>
            <person name="Zhang X."/>
            <person name="Ramsay L.D."/>
            <person name="Iwata A."/>
            <person name="Wang Y."/>
            <person name="Nelson W."/>
            <person name="Farmer A.D."/>
            <person name="Gaur P.M."/>
            <person name="Soderlund C."/>
            <person name="Penmetsa R.V."/>
            <person name="Xu C."/>
            <person name="Bharti A.K."/>
            <person name="He W."/>
            <person name="Winter P."/>
            <person name="Zhao S."/>
            <person name="Hane J.K."/>
            <person name="Carrasquilla-Garcia N."/>
            <person name="Condie J.A."/>
            <person name="Upadhyaya H.D."/>
            <person name="Luo M.C."/>
            <person name="Thudi M."/>
            <person name="Gowda C.L."/>
            <person name="Singh N.P."/>
            <person name="Lichtenzveig J."/>
            <person name="Gali K.K."/>
            <person name="Rubio J."/>
            <person name="Nadarajan N."/>
            <person name="Dolezel J."/>
            <person name="Bansal K.C."/>
            <person name="Xu X."/>
            <person name="Edwards D."/>
            <person name="Zhang G."/>
            <person name="Kahl G."/>
            <person name="Gil J."/>
            <person name="Singh K.B."/>
            <person name="Datta S.K."/>
            <person name="Jackson S.A."/>
            <person name="Wang J."/>
            <person name="Cook D.R."/>
        </authorList>
    </citation>
    <scope>NUCLEOTIDE SEQUENCE [LARGE SCALE GENOMIC DNA]</scope>
    <source>
        <strain evidence="3">cv. CDC Frontier</strain>
    </source>
</reference>
<feature type="region of interest" description="Disordered" evidence="1">
    <location>
        <begin position="422"/>
        <end position="453"/>
    </location>
</feature>
<feature type="compositionally biased region" description="Polar residues" evidence="1">
    <location>
        <begin position="269"/>
        <end position="290"/>
    </location>
</feature>
<evidence type="ECO:0000256" key="1">
    <source>
        <dbReference type="SAM" id="MobiDB-lite"/>
    </source>
</evidence>
<name>A0A1S2YLI6_CICAR</name>
<feature type="compositionally biased region" description="Polar residues" evidence="1">
    <location>
        <begin position="338"/>
        <end position="355"/>
    </location>
</feature>
<sequence length="523" mass="57592">MASGSSGRGNPSSKGFDFASDDILCSYEDFSNRDSNSNGNHSDSAIAPNSNKDFHKTRVARTSVFPTTAYNPPEDSLSQDVIATVEKSMKKYADNLMRFLEGISSRLSQLELYCYNLDKSIGEMRSDLNRDHGEQDSKLKSLEKHLQEVHRSVQILRDKQELAETQKELAKLQLAQKESSSTSHSQPNEDRSAPSTGDPKKTDNASDASNQQLALALPHQIPPQPQPSLPSAQAPPPNVTQTPQQSAYYMPPAPAAAQLPQNQYMPSDQQYRTPQLQDMSRVAPQQTPSQINPPTPVQQFSQYQQQPQSQQWPQQVQQSSMQPQMRPPSSTGYPPYQPSQATNPSPTETLPNSMPMQMPYSGVPQSGSSRADSMQYGYGGAGRTVPQQPPPQQIKGSFPAQPGDVYGASGTHPANAYMMYDGGEGGRTHHPPPQPPHFAQGGYPPTSASLQNPNLMVRNPSQSQFVRNHPYNELIEKLVNMGFRGDHVASVIQRMEESGQTIDFNSVLDRLNVHNSVGPQRGW</sequence>
<gene>
    <name evidence="4" type="primary">LOC101505364</name>
</gene>
<feature type="compositionally biased region" description="Polar residues" evidence="1">
    <location>
        <begin position="363"/>
        <end position="372"/>
    </location>
</feature>
<evidence type="ECO:0000313" key="4">
    <source>
        <dbReference type="RefSeq" id="XP_004506616.1"/>
    </source>
</evidence>
<dbReference type="OrthoDB" id="549883at2759"/>
<proteinExistence type="predicted"/>
<dbReference type="PaxDb" id="3827-XP_004506616.1"/>
<dbReference type="AlphaFoldDB" id="A0A1S2YLI6"/>
<feature type="compositionally biased region" description="Pro residues" evidence="1">
    <location>
        <begin position="220"/>
        <end position="238"/>
    </location>
</feature>
<dbReference type="InterPro" id="IPR010820">
    <property type="entry name" value="DUF1421"/>
</dbReference>
<feature type="region of interest" description="Disordered" evidence="1">
    <location>
        <begin position="173"/>
        <end position="207"/>
    </location>
</feature>
<dbReference type="RefSeq" id="XP_004506616.1">
    <property type="nucleotide sequence ID" value="XM_004506559.3"/>
</dbReference>
<dbReference type="PANTHER" id="PTHR31805">
    <property type="entry name" value="RECEPTOR-LIKE KINASE, PUTATIVE (DUF1421)-RELATED"/>
    <property type="match status" value="1"/>
</dbReference>
<feature type="domain" description="DUF1421" evidence="2">
    <location>
        <begin position="471"/>
        <end position="515"/>
    </location>
</feature>
<feature type="region of interest" description="Disordered" evidence="1">
    <location>
        <begin position="269"/>
        <end position="374"/>
    </location>
</feature>
<feature type="compositionally biased region" description="Polar residues" evidence="1">
    <location>
        <begin position="33"/>
        <end position="51"/>
    </location>
</feature>
<keyword evidence="3" id="KW-1185">Reference proteome</keyword>